<dbReference type="Proteomes" id="UP001189429">
    <property type="component" value="Unassembled WGS sequence"/>
</dbReference>
<evidence type="ECO:0000256" key="1">
    <source>
        <dbReference type="SAM" id="MobiDB-lite"/>
    </source>
</evidence>
<feature type="region of interest" description="Disordered" evidence="1">
    <location>
        <begin position="69"/>
        <end position="92"/>
    </location>
</feature>
<feature type="domain" description="CBM20" evidence="2">
    <location>
        <begin position="175"/>
        <end position="308"/>
    </location>
</feature>
<evidence type="ECO:0000259" key="2">
    <source>
        <dbReference type="PROSITE" id="PS51166"/>
    </source>
</evidence>
<name>A0ABN9RN41_9DINO</name>
<keyword evidence="4" id="KW-1185">Reference proteome</keyword>
<reference evidence="3" key="1">
    <citation type="submission" date="2023-10" db="EMBL/GenBank/DDBJ databases">
        <authorList>
            <person name="Chen Y."/>
            <person name="Shah S."/>
            <person name="Dougan E. K."/>
            <person name="Thang M."/>
            <person name="Chan C."/>
        </authorList>
    </citation>
    <scope>NUCLEOTIDE SEQUENCE [LARGE SCALE GENOMIC DNA]</scope>
</reference>
<organism evidence="3 4">
    <name type="scientific">Prorocentrum cordatum</name>
    <dbReference type="NCBI Taxonomy" id="2364126"/>
    <lineage>
        <taxon>Eukaryota</taxon>
        <taxon>Sar</taxon>
        <taxon>Alveolata</taxon>
        <taxon>Dinophyceae</taxon>
        <taxon>Prorocentrales</taxon>
        <taxon>Prorocentraceae</taxon>
        <taxon>Prorocentrum</taxon>
    </lineage>
</organism>
<proteinExistence type="predicted"/>
<evidence type="ECO:0000313" key="3">
    <source>
        <dbReference type="EMBL" id="CAK0819574.1"/>
    </source>
</evidence>
<dbReference type="Gene3D" id="2.60.40.10">
    <property type="entry name" value="Immunoglobulins"/>
    <property type="match status" value="1"/>
</dbReference>
<dbReference type="PROSITE" id="PS51166">
    <property type="entry name" value="CBM20"/>
    <property type="match status" value="1"/>
</dbReference>
<dbReference type="Gene3D" id="3.40.50.2000">
    <property type="entry name" value="Glycogen Phosphorylase B"/>
    <property type="match status" value="1"/>
</dbReference>
<dbReference type="InterPro" id="IPR013783">
    <property type="entry name" value="Ig-like_fold"/>
</dbReference>
<dbReference type="SUPFAM" id="SSF49452">
    <property type="entry name" value="Starch-binding domain-like"/>
    <property type="match status" value="1"/>
</dbReference>
<dbReference type="InterPro" id="IPR001830">
    <property type="entry name" value="Glyco_trans_20"/>
</dbReference>
<comment type="caution">
    <text evidence="3">The sequence shown here is derived from an EMBL/GenBank/DDBJ whole genome shotgun (WGS) entry which is preliminary data.</text>
</comment>
<dbReference type="Pfam" id="PF00686">
    <property type="entry name" value="CBM_20"/>
    <property type="match status" value="1"/>
</dbReference>
<dbReference type="PANTHER" id="PTHR10788">
    <property type="entry name" value="TREHALOSE-6-PHOSPHATE SYNTHASE"/>
    <property type="match status" value="1"/>
</dbReference>
<protein>
    <recommendedName>
        <fullName evidence="2">CBM20 domain-containing protein</fullName>
    </recommendedName>
</protein>
<dbReference type="InterPro" id="IPR002044">
    <property type="entry name" value="CBM20"/>
</dbReference>
<dbReference type="InterPro" id="IPR013784">
    <property type="entry name" value="Carb-bd-like_fold"/>
</dbReference>
<sequence>MGVNQGEGKHATKSVIVLHWQNWITGKTAAEEQESVNRCERRPAMPPDDKMGVAALLLAFQIKRPAARGATTREFSSEGGNDQTRASVEMDTEGLRRSKLLGDFEGMAEKKEATGSKDKPYVRMLPMFCARHVRNIKVGNGYLESITVNSGVRRFRSLAAQARLEHEQAAMSAGGGKPCLTRVVFRCRFDDVQVDQEVRVVGDSDQLGNWTPEKGVVLEESLDVSGCYSSRAVLMPLGKTASYKYLVVKKGSGEVAFWEEREVRGAGFGAAFCAVGQFNEELHGVAEEVDVSEEDTVFVVFRKLPFRVERVTGTSALSAAHAGFRVVTTDSFVGDPGIHTEDKEEQAAISKLLAPYGCIPVFVPKKTNDQFLEFCNMLLWPVMHNTKVNKDDLAESEVEEAESRRLDEARWKSYKAVNTAYAEVLQAQSSPADLIWVHNYYLLLVPRYLILRQPAALVGFFLHCAFPSSEVLRCLPMREEIVQSMLSCKVVTFQIFEYARHFISCCALLLRTTTHSFQSGGVLQIEHEGRTIVIRADHFVLPFSRFTDRLEKVIRR</sequence>
<evidence type="ECO:0000313" key="4">
    <source>
        <dbReference type="Proteomes" id="UP001189429"/>
    </source>
</evidence>
<dbReference type="PANTHER" id="PTHR10788:SF106">
    <property type="entry name" value="BCDNA.GH08860"/>
    <property type="match status" value="1"/>
</dbReference>
<dbReference type="Pfam" id="PF00982">
    <property type="entry name" value="Glyco_transf_20"/>
    <property type="match status" value="1"/>
</dbReference>
<dbReference type="SMART" id="SM01065">
    <property type="entry name" value="CBM_2"/>
    <property type="match status" value="1"/>
</dbReference>
<gene>
    <name evidence="3" type="ORF">PCOR1329_LOCUS21532</name>
</gene>
<dbReference type="SUPFAM" id="SSF53756">
    <property type="entry name" value="UDP-Glycosyltransferase/glycogen phosphorylase"/>
    <property type="match status" value="1"/>
</dbReference>
<dbReference type="EMBL" id="CAUYUJ010007102">
    <property type="protein sequence ID" value="CAK0819574.1"/>
    <property type="molecule type" value="Genomic_DNA"/>
</dbReference>
<accession>A0ABN9RN41</accession>